<sequence length="157" mass="18228">MTMKFSTKSRYGLRALFDMAYHSGTLPAQIKDISRRQNISPRYLEQIFQDLKKAGLIKSRRGPQGGYFLAKKPEQITVRDIILAAEGELYVVACTKESKGCKDRCEFDNKCVTQNIWREANNRLNEYFNSVTLKDLCNNGKELGLEKELDHRFMYFI</sequence>
<dbReference type="InterPro" id="IPR030489">
    <property type="entry name" value="TR_Rrf2-type_CS"/>
</dbReference>
<accession>A0ABN6E1Z3</accession>
<dbReference type="PROSITE" id="PS51197">
    <property type="entry name" value="HTH_RRF2_2"/>
    <property type="match status" value="1"/>
</dbReference>
<dbReference type="Proteomes" id="UP001319827">
    <property type="component" value="Chromosome"/>
</dbReference>
<dbReference type="InterPro" id="IPR000944">
    <property type="entry name" value="Tscrpt_reg_Rrf2"/>
</dbReference>
<dbReference type="EMBL" id="AP024355">
    <property type="protein sequence ID" value="BCR06328.1"/>
    <property type="molecule type" value="Genomic_DNA"/>
</dbReference>
<dbReference type="Pfam" id="PF02082">
    <property type="entry name" value="Rrf2"/>
    <property type="match status" value="1"/>
</dbReference>
<dbReference type="InterPro" id="IPR036390">
    <property type="entry name" value="WH_DNA-bd_sf"/>
</dbReference>
<reference evidence="2 3" key="1">
    <citation type="journal article" date="2016" name="C (Basel)">
        <title>Selective Growth of and Electricity Production by Marine Exoelectrogenic Bacteria in Self-Aggregated Hydrogel of Microbially Reduced Graphene Oxide.</title>
        <authorList>
            <person name="Yoshida N."/>
            <person name="Goto Y."/>
            <person name="Miyata Y."/>
        </authorList>
    </citation>
    <scope>NUCLEOTIDE SEQUENCE [LARGE SCALE GENOMIC DNA]</scope>
    <source>
        <strain evidence="2 3">NIT-T3</strain>
    </source>
</reference>
<dbReference type="PROSITE" id="PS01332">
    <property type="entry name" value="HTH_RRF2_1"/>
    <property type="match status" value="1"/>
</dbReference>
<proteinExistence type="predicted"/>
<protein>
    <submittedName>
        <fullName evidence="2">Rrf2 family transcriptional regulator</fullName>
    </submittedName>
</protein>
<evidence type="ECO:0000313" key="3">
    <source>
        <dbReference type="Proteomes" id="UP001319827"/>
    </source>
</evidence>
<reference evidence="2 3" key="2">
    <citation type="journal article" date="2021" name="Int. J. Syst. Evol. Microbiol.">
        <title>Isolation and Polyphasic Characterization of Desulfuromonas versatilis sp. Nov., an Electrogenic Bacteria Capable of Versatile Metabolism Isolated from a Graphene Oxide-Reducing Enrichment Culture.</title>
        <authorList>
            <person name="Xie L."/>
            <person name="Yoshida N."/>
            <person name="Ishii S."/>
            <person name="Meng L."/>
        </authorList>
    </citation>
    <scope>NUCLEOTIDE SEQUENCE [LARGE SCALE GENOMIC DNA]</scope>
    <source>
        <strain evidence="2 3">NIT-T3</strain>
    </source>
</reference>
<dbReference type="SUPFAM" id="SSF46785">
    <property type="entry name" value="Winged helix' DNA-binding domain"/>
    <property type="match status" value="1"/>
</dbReference>
<dbReference type="PANTHER" id="PTHR33221">
    <property type="entry name" value="WINGED HELIX-TURN-HELIX TRANSCRIPTIONAL REGULATOR, RRF2 FAMILY"/>
    <property type="match status" value="1"/>
</dbReference>
<organism evidence="2 3">
    <name type="scientific">Desulfuromonas versatilis</name>
    <dbReference type="NCBI Taxonomy" id="2802975"/>
    <lineage>
        <taxon>Bacteria</taxon>
        <taxon>Pseudomonadati</taxon>
        <taxon>Thermodesulfobacteriota</taxon>
        <taxon>Desulfuromonadia</taxon>
        <taxon>Desulfuromonadales</taxon>
        <taxon>Desulfuromonadaceae</taxon>
        <taxon>Desulfuromonas</taxon>
    </lineage>
</organism>
<dbReference type="InterPro" id="IPR036388">
    <property type="entry name" value="WH-like_DNA-bd_sf"/>
</dbReference>
<name>A0ABN6E1Z3_9BACT</name>
<keyword evidence="1" id="KW-0238">DNA-binding</keyword>
<evidence type="ECO:0000256" key="1">
    <source>
        <dbReference type="ARBA" id="ARBA00023125"/>
    </source>
</evidence>
<keyword evidence="3" id="KW-1185">Reference proteome</keyword>
<dbReference type="Gene3D" id="1.10.10.10">
    <property type="entry name" value="Winged helix-like DNA-binding domain superfamily/Winged helix DNA-binding domain"/>
    <property type="match status" value="1"/>
</dbReference>
<dbReference type="PANTHER" id="PTHR33221:SF5">
    <property type="entry name" value="HTH-TYPE TRANSCRIPTIONAL REGULATOR ISCR"/>
    <property type="match status" value="1"/>
</dbReference>
<evidence type="ECO:0000313" key="2">
    <source>
        <dbReference type="EMBL" id="BCR06328.1"/>
    </source>
</evidence>
<gene>
    <name evidence="2" type="primary">iscR-1</name>
    <name evidence="2" type="ORF">DESUT3_33970</name>
</gene>
<dbReference type="NCBIfam" id="TIGR00738">
    <property type="entry name" value="rrf2_super"/>
    <property type="match status" value="1"/>
</dbReference>